<dbReference type="RefSeq" id="WP_285757374.1">
    <property type="nucleotide sequence ID" value="NZ_BSQG01000001.1"/>
</dbReference>
<protein>
    <submittedName>
        <fullName evidence="1">Uncharacterized protein</fullName>
    </submittedName>
</protein>
<accession>A0A9W6P3D2</accession>
<keyword evidence="2" id="KW-1185">Reference proteome</keyword>
<proteinExistence type="predicted"/>
<reference evidence="1" key="1">
    <citation type="submission" date="2023-02" db="EMBL/GenBank/DDBJ databases">
        <title>Nocardiopsis ansamitocini NBRC 112285.</title>
        <authorList>
            <person name="Ichikawa N."/>
            <person name="Sato H."/>
            <person name="Tonouchi N."/>
        </authorList>
    </citation>
    <scope>NUCLEOTIDE SEQUENCE</scope>
    <source>
        <strain evidence="1">NBRC 112285</strain>
    </source>
</reference>
<dbReference type="EMBL" id="BSQG01000001">
    <property type="protein sequence ID" value="GLU46529.1"/>
    <property type="molecule type" value="Genomic_DNA"/>
</dbReference>
<gene>
    <name evidence="1" type="ORF">Nans01_08800</name>
</gene>
<comment type="caution">
    <text evidence="1">The sequence shown here is derived from an EMBL/GenBank/DDBJ whole genome shotgun (WGS) entry which is preliminary data.</text>
</comment>
<name>A0A9W6P3D2_9ACTN</name>
<organism evidence="1 2">
    <name type="scientific">Nocardiopsis ansamitocini</name>
    <dbReference type="NCBI Taxonomy" id="1670832"/>
    <lineage>
        <taxon>Bacteria</taxon>
        <taxon>Bacillati</taxon>
        <taxon>Actinomycetota</taxon>
        <taxon>Actinomycetes</taxon>
        <taxon>Streptosporangiales</taxon>
        <taxon>Nocardiopsidaceae</taxon>
        <taxon>Nocardiopsis</taxon>
    </lineage>
</organism>
<sequence>MSTEQTEDGTGPDRQLYESVMTSVGAVDGPAHTGSGDQYNTFQLLGLSGSYREVNGRVRRNKPLRLITQDQRYRSSTYFVAPAGYLTARSILLKNRLVVLSGTPGSGRRTAAVVLLESVGDSDAGFRELPEDSAAGFAEPERVLDTETLRQGDRLLLDLSGDQQGAFSGIQPRLETYRDALRVNDAYLVVVIPHDQDYEVADEFRHLVARLGRPDGVRVLERHLRSHGTDFDSGQLRSHPVAKWAVEARLGEVAHLARLVHDACLAAPNAGTKGWLTDALDALSERRGEAARAIAGLASSWERAVLLSAALLNGGNIETVFAAAHELMGFLRTPVPDTPPLERRLFPDQLVALDVRIRSDRTVEFTRLGYAEAVLECFWDGHPDLTPVFQRWVDRCIRVARLTPTDRDAVAERFAGQCLRLGFLDDLFGQVRRWAVGQGRGQSLAPQAAHVLARLLTDSEAGWAARRRVYAWATEKALAPELAQVLIGVSADAIASRWPDEALVRLHHLARNKDPKVRESAVSALLELTEKPGLYRLLLNRIAAAIDGAHRQADLELLVPLTRPDRMLARGRGGPFATEQRVRADAVRGIAAALGDDEALRHYTERFLEACAADGAAGLLLDVLVEAGQEAERVNRLYAVARRWALASEHSNKGERVRAVAELIERVDRAQGLAPLPTSSARENAEVG</sequence>
<evidence type="ECO:0000313" key="1">
    <source>
        <dbReference type="EMBL" id="GLU46529.1"/>
    </source>
</evidence>
<evidence type="ECO:0000313" key="2">
    <source>
        <dbReference type="Proteomes" id="UP001165092"/>
    </source>
</evidence>
<dbReference type="Proteomes" id="UP001165092">
    <property type="component" value="Unassembled WGS sequence"/>
</dbReference>
<dbReference type="AlphaFoldDB" id="A0A9W6P3D2"/>